<gene>
    <name evidence="8" type="ORF">PCC79_14120</name>
</gene>
<evidence type="ECO:0000256" key="7">
    <source>
        <dbReference type="SAM" id="SignalP"/>
    </source>
</evidence>
<name>A0ABZ3C8F6_9ACTN</name>
<proteinExistence type="predicted"/>
<evidence type="ECO:0000256" key="1">
    <source>
        <dbReference type="ARBA" id="ARBA00004191"/>
    </source>
</evidence>
<dbReference type="Gene3D" id="2.60.40.1280">
    <property type="match status" value="1"/>
</dbReference>
<reference evidence="8 9" key="1">
    <citation type="journal article" date="2023" name="Environ Microbiome">
        <title>A coral-associated actinobacterium mitigates coral bleaching under heat stress.</title>
        <authorList>
            <person name="Li J."/>
            <person name="Zou Y."/>
            <person name="Li Q."/>
            <person name="Zhang J."/>
            <person name="Bourne D.G."/>
            <person name="Lyu Y."/>
            <person name="Liu C."/>
            <person name="Zhang S."/>
        </authorList>
    </citation>
    <scope>NUCLEOTIDE SEQUENCE [LARGE SCALE GENOMIC DNA]</scope>
    <source>
        <strain evidence="8 9">SCSIO 13291</strain>
    </source>
</reference>
<keyword evidence="5" id="KW-0572">Peptidoglycan-anchor</keyword>
<keyword evidence="9" id="KW-1185">Reference proteome</keyword>
<dbReference type="InterPro" id="IPR008966">
    <property type="entry name" value="Adhesion_dom_sf"/>
</dbReference>
<comment type="subcellular location">
    <subcellularLocation>
        <location evidence="1">Secreted</location>
        <location evidence="1">Cell wall</location>
    </subcellularLocation>
</comment>
<sequence length="389" mass="40101">MSTAISLPHLRQRWAALCLALALLAALLVAAPLRAVAADCTIPADRVAVTVTNEARDIDTSRPWDKFEIAATLSNLDGLAEGCEAVITLPDLFVDILTTTLYLNADGTSSATPQADTVAVMAVDGPARTMTFTLTDYAATHSGVSAHGWTAARLTSSLERDQTVPVVVDVNGETRPVVDIGTEPCPPDCPVVPVDAAKYGIDNGDGTGVVVIQSPVIPTAGTEVAFTDTLTSAGQSITGVLWARGFDCVDTWGAPGLSAADGSCDTTRHADLTAVGTAGTYTVTTTQDDQFIRLRLGMTFTGEGPWSDQATVSYAGGPETWTARTAVEGYDVGGFAAGSEITPTPSPTPSPSPTPTPSPAVTPPVVTPPVVTARPTSTPPVLRKVVQSG</sequence>
<feature type="signal peptide" evidence="7">
    <location>
        <begin position="1"/>
        <end position="37"/>
    </location>
</feature>
<evidence type="ECO:0000256" key="4">
    <source>
        <dbReference type="ARBA" id="ARBA00022729"/>
    </source>
</evidence>
<evidence type="ECO:0000256" key="5">
    <source>
        <dbReference type="ARBA" id="ARBA00023088"/>
    </source>
</evidence>
<evidence type="ECO:0000256" key="3">
    <source>
        <dbReference type="ARBA" id="ARBA00022525"/>
    </source>
</evidence>
<keyword evidence="2" id="KW-0134">Cell wall</keyword>
<feature type="compositionally biased region" description="Low complexity" evidence="6">
    <location>
        <begin position="368"/>
        <end position="381"/>
    </location>
</feature>
<accession>A0ABZ3C8F6</accession>
<dbReference type="RefSeq" id="WP_342372195.1">
    <property type="nucleotide sequence ID" value="NZ_CP115965.1"/>
</dbReference>
<keyword evidence="3" id="KW-0964">Secreted</keyword>
<evidence type="ECO:0000256" key="2">
    <source>
        <dbReference type="ARBA" id="ARBA00022512"/>
    </source>
</evidence>
<feature type="region of interest" description="Disordered" evidence="6">
    <location>
        <begin position="335"/>
        <end position="389"/>
    </location>
</feature>
<feature type="compositionally biased region" description="Pro residues" evidence="6">
    <location>
        <begin position="344"/>
        <end position="367"/>
    </location>
</feature>
<evidence type="ECO:0000313" key="8">
    <source>
        <dbReference type="EMBL" id="WZW98015.1"/>
    </source>
</evidence>
<keyword evidence="4 7" id="KW-0732">Signal</keyword>
<dbReference type="InterPro" id="IPR011252">
    <property type="entry name" value="Fibrogen-bd_dom1"/>
</dbReference>
<protein>
    <submittedName>
        <fullName evidence="8">Uncharacterized protein</fullName>
    </submittedName>
</protein>
<feature type="chain" id="PRO_5045349330" evidence="7">
    <location>
        <begin position="38"/>
        <end position="389"/>
    </location>
</feature>
<evidence type="ECO:0000313" key="9">
    <source>
        <dbReference type="Proteomes" id="UP001434337"/>
    </source>
</evidence>
<dbReference type="SUPFAM" id="SSF49401">
    <property type="entry name" value="Bacterial adhesins"/>
    <property type="match status" value="1"/>
</dbReference>
<evidence type="ECO:0000256" key="6">
    <source>
        <dbReference type="SAM" id="MobiDB-lite"/>
    </source>
</evidence>
<organism evidence="8 9">
    <name type="scientific">Propioniciclava soli</name>
    <dbReference type="NCBI Taxonomy" id="2775081"/>
    <lineage>
        <taxon>Bacteria</taxon>
        <taxon>Bacillati</taxon>
        <taxon>Actinomycetota</taxon>
        <taxon>Actinomycetes</taxon>
        <taxon>Propionibacteriales</taxon>
        <taxon>Propionibacteriaceae</taxon>
        <taxon>Propioniciclava</taxon>
    </lineage>
</organism>
<dbReference type="EMBL" id="CP115965">
    <property type="protein sequence ID" value="WZW98015.1"/>
    <property type="molecule type" value="Genomic_DNA"/>
</dbReference>
<dbReference type="Proteomes" id="UP001434337">
    <property type="component" value="Chromosome"/>
</dbReference>